<dbReference type="EMBL" id="JAULSW010000008">
    <property type="protein sequence ID" value="KAK3371907.1"/>
    <property type="molecule type" value="Genomic_DNA"/>
</dbReference>
<sequence>MPSIQKEFSRTFALVTGVLEHKADARDVSMASLTRRAFAIFDESRHAVKVVLVVRTDEARNEALVVKWTEVEELEFDGNSCSFVTRYGRVCQSAIIAGPDKLHGCFSKEPSLVHPDGFSVRGDNIRLSIGEMFARNISVMKKEAQSRENPGKAESPPRKADQGRQSGGRARRSSRHGRGPRVELWGSSLRVGTLVRYHECLGVRAISSERWDSLRYLWFFSMKTLLDLFMDVVSEGEGEGKPWAASGRTIQEMCGERRIPDPCRELRLAFQGVDVSHGSEERAKWPVFPDSQVHSLADRFGL</sequence>
<protein>
    <submittedName>
        <fullName evidence="2">Uncharacterized protein</fullName>
    </submittedName>
</protein>
<name>A0AAE0N5U1_9PEZI</name>
<accession>A0AAE0N5U1</accession>
<feature type="compositionally biased region" description="Basic residues" evidence="1">
    <location>
        <begin position="169"/>
        <end position="179"/>
    </location>
</feature>
<dbReference type="Proteomes" id="UP001285441">
    <property type="component" value="Unassembled WGS sequence"/>
</dbReference>
<feature type="region of interest" description="Disordered" evidence="1">
    <location>
        <begin position="141"/>
        <end position="179"/>
    </location>
</feature>
<dbReference type="AlphaFoldDB" id="A0AAE0N5U1"/>
<keyword evidence="3" id="KW-1185">Reference proteome</keyword>
<gene>
    <name evidence="2" type="ORF">B0H63DRAFT_526779</name>
</gene>
<reference evidence="2" key="2">
    <citation type="submission" date="2023-06" db="EMBL/GenBank/DDBJ databases">
        <authorList>
            <consortium name="Lawrence Berkeley National Laboratory"/>
            <person name="Haridas S."/>
            <person name="Hensen N."/>
            <person name="Bonometti L."/>
            <person name="Westerberg I."/>
            <person name="Brannstrom I.O."/>
            <person name="Guillou S."/>
            <person name="Cros-Aarteil S."/>
            <person name="Calhoun S."/>
            <person name="Kuo A."/>
            <person name="Mondo S."/>
            <person name="Pangilinan J."/>
            <person name="Riley R."/>
            <person name="LaButti K."/>
            <person name="Andreopoulos B."/>
            <person name="Lipzen A."/>
            <person name="Chen C."/>
            <person name="Yanf M."/>
            <person name="Daum C."/>
            <person name="Ng V."/>
            <person name="Clum A."/>
            <person name="Steindorff A."/>
            <person name="Ohm R."/>
            <person name="Martin F."/>
            <person name="Silar P."/>
            <person name="Natvig D."/>
            <person name="Lalanne C."/>
            <person name="Gautier V."/>
            <person name="Ament-velasquez S.L."/>
            <person name="Kruys A."/>
            <person name="Hutchinson M.I."/>
            <person name="Powell A.J."/>
            <person name="Barry K."/>
            <person name="Miller A.N."/>
            <person name="Grigoriev I.V."/>
            <person name="Debuchy R."/>
            <person name="Gladieux P."/>
            <person name="Thoren M.H."/>
            <person name="Johannesson H."/>
        </authorList>
    </citation>
    <scope>NUCLEOTIDE SEQUENCE</scope>
    <source>
        <strain evidence="2">CBS 232.78</strain>
    </source>
</reference>
<evidence type="ECO:0000313" key="2">
    <source>
        <dbReference type="EMBL" id="KAK3371907.1"/>
    </source>
</evidence>
<evidence type="ECO:0000256" key="1">
    <source>
        <dbReference type="SAM" id="MobiDB-lite"/>
    </source>
</evidence>
<feature type="compositionally biased region" description="Basic and acidic residues" evidence="1">
    <location>
        <begin position="141"/>
        <end position="162"/>
    </location>
</feature>
<comment type="caution">
    <text evidence="2">The sequence shown here is derived from an EMBL/GenBank/DDBJ whole genome shotgun (WGS) entry which is preliminary data.</text>
</comment>
<organism evidence="2 3">
    <name type="scientific">Podospora didyma</name>
    <dbReference type="NCBI Taxonomy" id="330526"/>
    <lineage>
        <taxon>Eukaryota</taxon>
        <taxon>Fungi</taxon>
        <taxon>Dikarya</taxon>
        <taxon>Ascomycota</taxon>
        <taxon>Pezizomycotina</taxon>
        <taxon>Sordariomycetes</taxon>
        <taxon>Sordariomycetidae</taxon>
        <taxon>Sordariales</taxon>
        <taxon>Podosporaceae</taxon>
        <taxon>Podospora</taxon>
    </lineage>
</organism>
<reference evidence="2" key="1">
    <citation type="journal article" date="2023" name="Mol. Phylogenet. Evol.">
        <title>Genome-scale phylogeny and comparative genomics of the fungal order Sordariales.</title>
        <authorList>
            <person name="Hensen N."/>
            <person name="Bonometti L."/>
            <person name="Westerberg I."/>
            <person name="Brannstrom I.O."/>
            <person name="Guillou S."/>
            <person name="Cros-Aarteil S."/>
            <person name="Calhoun S."/>
            <person name="Haridas S."/>
            <person name="Kuo A."/>
            <person name="Mondo S."/>
            <person name="Pangilinan J."/>
            <person name="Riley R."/>
            <person name="LaButti K."/>
            <person name="Andreopoulos B."/>
            <person name="Lipzen A."/>
            <person name="Chen C."/>
            <person name="Yan M."/>
            <person name="Daum C."/>
            <person name="Ng V."/>
            <person name="Clum A."/>
            <person name="Steindorff A."/>
            <person name="Ohm R.A."/>
            <person name="Martin F."/>
            <person name="Silar P."/>
            <person name="Natvig D.O."/>
            <person name="Lalanne C."/>
            <person name="Gautier V."/>
            <person name="Ament-Velasquez S.L."/>
            <person name="Kruys A."/>
            <person name="Hutchinson M.I."/>
            <person name="Powell A.J."/>
            <person name="Barry K."/>
            <person name="Miller A.N."/>
            <person name="Grigoriev I.V."/>
            <person name="Debuchy R."/>
            <person name="Gladieux P."/>
            <person name="Hiltunen Thoren M."/>
            <person name="Johannesson H."/>
        </authorList>
    </citation>
    <scope>NUCLEOTIDE SEQUENCE</scope>
    <source>
        <strain evidence="2">CBS 232.78</strain>
    </source>
</reference>
<proteinExistence type="predicted"/>
<evidence type="ECO:0000313" key="3">
    <source>
        <dbReference type="Proteomes" id="UP001285441"/>
    </source>
</evidence>